<reference evidence="3 4" key="1">
    <citation type="journal article" date="2019" name="Emerg. Microbes Infect.">
        <title>Comprehensive subspecies identification of 175 nontuberculous mycobacteria species based on 7547 genomic profiles.</title>
        <authorList>
            <person name="Matsumoto Y."/>
            <person name="Kinjo T."/>
            <person name="Motooka D."/>
            <person name="Nabeya D."/>
            <person name="Jung N."/>
            <person name="Uechi K."/>
            <person name="Horii T."/>
            <person name="Iida T."/>
            <person name="Fujita J."/>
            <person name="Nakamura S."/>
        </authorList>
    </citation>
    <scope>NUCLEOTIDE SEQUENCE [LARGE SCALE GENOMIC DNA]</scope>
    <source>
        <strain evidence="3 4">JCM 12688</strain>
    </source>
</reference>
<accession>A0A7I7WKM9</accession>
<organism evidence="3 4">
    <name type="scientific">Mycolicibacterium gadium</name>
    <name type="common">Mycobacterium gadium</name>
    <dbReference type="NCBI Taxonomy" id="1794"/>
    <lineage>
        <taxon>Bacteria</taxon>
        <taxon>Bacillati</taxon>
        <taxon>Actinomycetota</taxon>
        <taxon>Actinomycetes</taxon>
        <taxon>Mycobacteriales</taxon>
        <taxon>Mycobacteriaceae</taxon>
        <taxon>Mycolicibacterium</taxon>
    </lineage>
</organism>
<name>A0A7I7WKM9_MYCGU</name>
<protein>
    <recommendedName>
        <fullName evidence="2">Transposase InsH N-terminal domain-containing protein</fullName>
    </recommendedName>
</protein>
<evidence type="ECO:0000313" key="4">
    <source>
        <dbReference type="Proteomes" id="UP000466187"/>
    </source>
</evidence>
<feature type="compositionally biased region" description="Basic and acidic residues" evidence="1">
    <location>
        <begin position="202"/>
        <end position="219"/>
    </location>
</feature>
<proteinExistence type="predicted"/>
<dbReference type="Proteomes" id="UP000466187">
    <property type="component" value="Chromosome"/>
</dbReference>
<evidence type="ECO:0000256" key="1">
    <source>
        <dbReference type="SAM" id="MobiDB-lite"/>
    </source>
</evidence>
<dbReference type="Pfam" id="PF05598">
    <property type="entry name" value="DUF772"/>
    <property type="match status" value="1"/>
</dbReference>
<dbReference type="PANTHER" id="PTHR33408">
    <property type="entry name" value="TRANSPOSASE"/>
    <property type="match status" value="1"/>
</dbReference>
<dbReference type="InterPro" id="IPR008490">
    <property type="entry name" value="Transposase_InsH_N"/>
</dbReference>
<evidence type="ECO:0000259" key="2">
    <source>
        <dbReference type="Pfam" id="PF05598"/>
    </source>
</evidence>
<feature type="domain" description="Transposase InsH N-terminal" evidence="2">
    <location>
        <begin position="5"/>
        <end position="92"/>
    </location>
</feature>
<evidence type="ECO:0000313" key="3">
    <source>
        <dbReference type="EMBL" id="BBZ17502.1"/>
    </source>
</evidence>
<gene>
    <name evidence="3" type="ORF">MGAD_18370</name>
</gene>
<feature type="region of interest" description="Disordered" evidence="1">
    <location>
        <begin position="199"/>
        <end position="219"/>
    </location>
</feature>
<dbReference type="KEGG" id="mgad:MGAD_18370"/>
<dbReference type="EMBL" id="AP022608">
    <property type="protein sequence ID" value="BBZ17502.1"/>
    <property type="molecule type" value="Genomic_DNA"/>
</dbReference>
<sequence length="257" mass="27889">MADWLADDHLVWFILDSIEQLDTSAFHQHRRTGGVGRAGYDPDMLLALLIYAYASGQRSSRRIERLCADHVAYRVLCAQDPPDHTTIARFRADHDDAVIDVFAQVLRMCSQAGMVRVESIAIDGTKIAANASMSANRSQKWVREQARRIAETAVGEAAAADAAEDAAEAAVGGPPATPAPELTTRAGRAAAIKKAMAEIAEQDARHEEADAADAERQEKYLQRVEAGEVVAGPPPAGVDEVRLWRPGWPVNSSGWPR</sequence>
<dbReference type="AlphaFoldDB" id="A0A7I7WKM9"/>